<keyword evidence="1 6" id="KW-0963">Cytoplasm</keyword>
<dbReference type="InterPro" id="IPR029063">
    <property type="entry name" value="SAM-dependent_MTases_sf"/>
</dbReference>
<dbReference type="PANTHER" id="PTHR13393:SF0">
    <property type="entry name" value="RNA N6-ADENOSINE-METHYLTRANSFERASE METTL16"/>
    <property type="match status" value="1"/>
</dbReference>
<name>A0AA86J3C5_9BURK</name>
<comment type="similarity">
    <text evidence="6">Belongs to the methyltransferase superfamily. METTL16/RlmF family.</text>
</comment>
<evidence type="ECO:0000256" key="3">
    <source>
        <dbReference type="ARBA" id="ARBA00022603"/>
    </source>
</evidence>
<dbReference type="PANTHER" id="PTHR13393">
    <property type="entry name" value="SAM-DEPENDENT METHYLTRANSFERASE"/>
    <property type="match status" value="1"/>
</dbReference>
<dbReference type="PIRSF" id="PIRSF029038">
    <property type="entry name" value="Mtase_YbiN_prd"/>
    <property type="match status" value="1"/>
</dbReference>
<evidence type="ECO:0000313" key="7">
    <source>
        <dbReference type="EMBL" id="BET26379.1"/>
    </source>
</evidence>
<sequence length="302" mass="33478">MSKTLHPRNLHNNGYDFTALVAAHPVLKKHVKPNKYGDESIDFADAAAVKALNSALLKHHYGIEAWNVPEGYLCPPIPGRVDYIHYAADLLQSNGIVASDSRPVRMLDIGTGANGIYSLLAAQTYGWLCSGSEIDPVALKNLSAILDNNLELKHKIELRLQRDKRKIFDGVIKPGERFDLSVCNPPFHASQKEAMKSNQRKVNSLAFNRGEKAASKSKPSLNFGGQKNELWCEGGEQGFLQTMINESSQFANQCRWFTTLVSKAENVAPAKNLMRSVGARQVLEVEMEQGNKTTRIVAWSFV</sequence>
<dbReference type="CDD" id="cd02440">
    <property type="entry name" value="AdoMet_MTases"/>
    <property type="match status" value="1"/>
</dbReference>
<dbReference type="EC" id="2.1.1.181" evidence="6"/>
<dbReference type="HAMAP" id="MF_01848">
    <property type="entry name" value="23SrRNA_methyltr_F"/>
    <property type="match status" value="1"/>
</dbReference>
<evidence type="ECO:0000313" key="8">
    <source>
        <dbReference type="Proteomes" id="UP001329151"/>
    </source>
</evidence>
<gene>
    <name evidence="6 7" type="primary">rlmF</name>
    <name evidence="7" type="ORF">RGQ30_18800</name>
</gene>
<dbReference type="NCBIfam" id="NF008725">
    <property type="entry name" value="PRK11727.1"/>
    <property type="match status" value="1"/>
</dbReference>
<proteinExistence type="inferred from homology"/>
<evidence type="ECO:0000256" key="4">
    <source>
        <dbReference type="ARBA" id="ARBA00022679"/>
    </source>
</evidence>
<dbReference type="GO" id="GO:0005737">
    <property type="term" value="C:cytoplasm"/>
    <property type="evidence" value="ECO:0007669"/>
    <property type="project" value="UniProtKB-SubCell"/>
</dbReference>
<keyword evidence="2 6" id="KW-0698">rRNA processing</keyword>
<keyword evidence="8" id="KW-1185">Reference proteome</keyword>
<evidence type="ECO:0000256" key="2">
    <source>
        <dbReference type="ARBA" id="ARBA00022552"/>
    </source>
</evidence>
<comment type="subcellular location">
    <subcellularLocation>
        <location evidence="6">Cytoplasm</location>
    </subcellularLocation>
</comment>
<organism evidence="7 8">
    <name type="scientific">Limnobacter thiooxidans</name>
    <dbReference type="NCBI Taxonomy" id="131080"/>
    <lineage>
        <taxon>Bacteria</taxon>
        <taxon>Pseudomonadati</taxon>
        <taxon>Pseudomonadota</taxon>
        <taxon>Betaproteobacteria</taxon>
        <taxon>Burkholderiales</taxon>
        <taxon>Burkholderiaceae</taxon>
        <taxon>Limnobacter</taxon>
    </lineage>
</organism>
<protein>
    <recommendedName>
        <fullName evidence="6">Ribosomal RNA large subunit methyltransferase F</fullName>
        <ecNumber evidence="6">2.1.1.181</ecNumber>
    </recommendedName>
    <alternativeName>
        <fullName evidence="6">23S rRNA mA1618 methyltransferase</fullName>
    </alternativeName>
    <alternativeName>
        <fullName evidence="6">rRNA adenine N-6-methyltransferase</fullName>
    </alternativeName>
</protein>
<dbReference type="Gene3D" id="3.40.50.150">
    <property type="entry name" value="Vaccinia Virus protein VP39"/>
    <property type="match status" value="1"/>
</dbReference>
<dbReference type="GO" id="GO:0070475">
    <property type="term" value="P:rRNA base methylation"/>
    <property type="evidence" value="ECO:0007669"/>
    <property type="project" value="TreeGrafter"/>
</dbReference>
<dbReference type="RefSeq" id="WP_130556144.1">
    <property type="nucleotide sequence ID" value="NZ_AP028947.1"/>
</dbReference>
<dbReference type="InterPro" id="IPR016909">
    <property type="entry name" value="rRNA_lsu_MeTfrase_F"/>
</dbReference>
<evidence type="ECO:0000256" key="6">
    <source>
        <dbReference type="HAMAP-Rule" id="MF_01848"/>
    </source>
</evidence>
<comment type="catalytic activity">
    <reaction evidence="6">
        <text>adenosine(1618) in 23S rRNA + S-adenosyl-L-methionine = N(6)-methyladenosine(1618) in 23S rRNA + S-adenosyl-L-homocysteine + H(+)</text>
        <dbReference type="Rhea" id="RHEA:16497"/>
        <dbReference type="Rhea" id="RHEA-COMP:10229"/>
        <dbReference type="Rhea" id="RHEA-COMP:10231"/>
        <dbReference type="ChEBI" id="CHEBI:15378"/>
        <dbReference type="ChEBI" id="CHEBI:57856"/>
        <dbReference type="ChEBI" id="CHEBI:59789"/>
        <dbReference type="ChEBI" id="CHEBI:74411"/>
        <dbReference type="ChEBI" id="CHEBI:74449"/>
        <dbReference type="EC" id="2.1.1.181"/>
    </reaction>
</comment>
<evidence type="ECO:0000256" key="1">
    <source>
        <dbReference type="ARBA" id="ARBA00022490"/>
    </source>
</evidence>
<dbReference type="GO" id="GO:0052907">
    <property type="term" value="F:23S rRNA (adenine(1618)-N(6))-methyltransferase activity"/>
    <property type="evidence" value="ECO:0007669"/>
    <property type="project" value="UniProtKB-EC"/>
</dbReference>
<dbReference type="EMBL" id="AP028947">
    <property type="protein sequence ID" value="BET26379.1"/>
    <property type="molecule type" value="Genomic_DNA"/>
</dbReference>
<dbReference type="InterPro" id="IPR010286">
    <property type="entry name" value="METTL16/RlmF"/>
</dbReference>
<keyword evidence="5 6" id="KW-0949">S-adenosyl-L-methionine</keyword>
<evidence type="ECO:0000256" key="5">
    <source>
        <dbReference type="ARBA" id="ARBA00022691"/>
    </source>
</evidence>
<comment type="function">
    <text evidence="6">Specifically methylates the adenine in position 1618 of 23S rRNA.</text>
</comment>
<keyword evidence="3 6" id="KW-0489">Methyltransferase</keyword>
<dbReference type="Pfam" id="PF05971">
    <property type="entry name" value="Methyltransf_10"/>
    <property type="match status" value="1"/>
</dbReference>
<accession>A0AA86J3C5</accession>
<dbReference type="AlphaFoldDB" id="A0AA86J3C5"/>
<dbReference type="Proteomes" id="UP001329151">
    <property type="component" value="Chromosome"/>
</dbReference>
<dbReference type="SUPFAM" id="SSF53335">
    <property type="entry name" value="S-adenosyl-L-methionine-dependent methyltransferases"/>
    <property type="match status" value="1"/>
</dbReference>
<reference evidence="7 8" key="1">
    <citation type="submission" date="2023-10" db="EMBL/GenBank/DDBJ databases">
        <title>Complete Genome Sequence of Limnobacter thiooxidans CS-K2T, Isolated from freshwater lake sediments in Bavaria, Germany.</title>
        <authorList>
            <person name="Naruki M."/>
            <person name="Watanabe A."/>
            <person name="Warashina T."/>
            <person name="Morita T."/>
            <person name="Arakawa K."/>
        </authorList>
    </citation>
    <scope>NUCLEOTIDE SEQUENCE [LARGE SCALE GENOMIC DNA]</scope>
    <source>
        <strain evidence="7 8">CS-K2</strain>
    </source>
</reference>
<keyword evidence="4 6" id="KW-0808">Transferase</keyword>
<dbReference type="KEGG" id="lto:RGQ30_18800"/>